<reference evidence="6 7" key="1">
    <citation type="journal article" date="2018" name="BMC Genomics">
        <title>Genomic evidence for intraspecific hybridization in a clonal and extremely halotolerant yeast.</title>
        <authorList>
            <person name="Gostincar C."/>
            <person name="Stajich J.E."/>
            <person name="Zupancic J."/>
            <person name="Zalar P."/>
            <person name="Gunde-Cimerman N."/>
        </authorList>
    </citation>
    <scope>NUCLEOTIDE SEQUENCE [LARGE SCALE GENOMIC DNA]</scope>
    <source>
        <strain evidence="6 7">EXF-2682</strain>
    </source>
</reference>
<feature type="compositionally biased region" description="Basic residues" evidence="5">
    <location>
        <begin position="77"/>
        <end position="88"/>
    </location>
</feature>
<name>A0A3M7EAN7_HORWE</name>
<keyword evidence="4" id="KW-0472">Membrane</keyword>
<evidence type="ECO:0000256" key="4">
    <source>
        <dbReference type="ARBA" id="ARBA00023136"/>
    </source>
</evidence>
<dbReference type="InterPro" id="IPR043136">
    <property type="entry name" value="B30.2/SPRY_sf"/>
</dbReference>
<sequence length="571" mass="63480">MNFTLIANTSTYHQSRTIFTRDHIICTKTSYMCLWIHTPKPHHKHHHFFHWPNFTYAHDHQINPRRIHSTFSLKDPRRPRLARRRHTVQHPPTTSPVPRKAKRSRPSFKTNKSAPATVVPLTTSDDMGDQYAPPSGPPPGYRPRQTGSESQATSQHHVQWTRGSGSDPNREQGPNNPYRNAHMNPPQAPHPSDAPPAYQPPPGPPPQWQGDKKQPVSDSDFAPPPGPPPGPSQGNEQVAPPPGPPPGRSQGDDQYAPPPGPPPSQKPTEEEPPPYDPWMAVPDSSFLPPPPSMFEERSPTANATYSDAARAHAWCRQNPLWRPQRLPPQTLHRIQTGDIRLTAPPGSTSIYLYQPGLGRTSIRSNSKCPDTVLLSDIPIYTPSLFHSLPHHQQQQAPQTVYFELKVSAMGAIDPRSGESDAGIAIGLLAPPYPSWRLPGWHRGSLGVHGDDGRRYVDNSYGGRDFTSAFRKGDVVGLGLRIFPFPPPQTQTQRQGTKGGGVKRTVEVFFTRNGKLDGTGKGWNLHEERDQEEDTGDVRGLEGDHDILAAVGVFGKVELEVRCRREEWAFKP</sequence>
<protein>
    <recommendedName>
        <fullName evidence="8">SPRY domain-containing protein</fullName>
    </recommendedName>
</protein>
<feature type="compositionally biased region" description="Polar residues" evidence="5">
    <location>
        <begin position="145"/>
        <end position="178"/>
    </location>
</feature>
<evidence type="ECO:0000256" key="2">
    <source>
        <dbReference type="ARBA" id="ARBA00022692"/>
    </source>
</evidence>
<organism evidence="6 7">
    <name type="scientific">Hortaea werneckii</name>
    <name type="common">Black yeast</name>
    <name type="synonym">Cladosporium werneckii</name>
    <dbReference type="NCBI Taxonomy" id="91943"/>
    <lineage>
        <taxon>Eukaryota</taxon>
        <taxon>Fungi</taxon>
        <taxon>Dikarya</taxon>
        <taxon>Ascomycota</taxon>
        <taxon>Pezizomycotina</taxon>
        <taxon>Dothideomycetes</taxon>
        <taxon>Dothideomycetidae</taxon>
        <taxon>Mycosphaerellales</taxon>
        <taxon>Teratosphaeriaceae</taxon>
        <taxon>Hortaea</taxon>
    </lineage>
</organism>
<accession>A0A3M7EAN7</accession>
<dbReference type="InterPro" id="IPR050618">
    <property type="entry name" value="Ubq-SigPath_Reg"/>
</dbReference>
<dbReference type="Gene3D" id="2.60.120.920">
    <property type="match status" value="1"/>
</dbReference>
<dbReference type="GO" id="GO:0016020">
    <property type="term" value="C:membrane"/>
    <property type="evidence" value="ECO:0007669"/>
    <property type="project" value="UniProtKB-SubCell"/>
</dbReference>
<keyword evidence="3" id="KW-1133">Transmembrane helix</keyword>
<evidence type="ECO:0000256" key="3">
    <source>
        <dbReference type="ARBA" id="ARBA00022989"/>
    </source>
</evidence>
<dbReference type="CDD" id="cd12910">
    <property type="entry name" value="SPRY_SSH4_like"/>
    <property type="match status" value="1"/>
</dbReference>
<feature type="compositionally biased region" description="Polar residues" evidence="5">
    <location>
        <begin position="107"/>
        <end position="125"/>
    </location>
</feature>
<dbReference type="PRINTS" id="PR01217">
    <property type="entry name" value="PRICHEXTENSN"/>
</dbReference>
<feature type="compositionally biased region" description="Pro residues" evidence="5">
    <location>
        <begin position="256"/>
        <end position="265"/>
    </location>
</feature>
<dbReference type="InterPro" id="IPR035780">
    <property type="entry name" value="SPRY_Ssh4-like"/>
</dbReference>
<evidence type="ECO:0000313" key="7">
    <source>
        <dbReference type="Proteomes" id="UP000269276"/>
    </source>
</evidence>
<dbReference type="PANTHER" id="PTHR12864">
    <property type="entry name" value="RAN BINDING PROTEIN 9-RELATED"/>
    <property type="match status" value="1"/>
</dbReference>
<dbReference type="AlphaFoldDB" id="A0A3M7EAN7"/>
<dbReference type="EMBL" id="QWIP01000090">
    <property type="protein sequence ID" value="RMY73719.1"/>
    <property type="molecule type" value="Genomic_DNA"/>
</dbReference>
<gene>
    <name evidence="6" type="ORF">D0863_03684</name>
</gene>
<comment type="subcellular location">
    <subcellularLocation>
        <location evidence="1">Membrane</location>
    </subcellularLocation>
</comment>
<keyword evidence="2" id="KW-0812">Transmembrane</keyword>
<feature type="compositionally biased region" description="Pro residues" evidence="5">
    <location>
        <begin position="222"/>
        <end position="231"/>
    </location>
</feature>
<dbReference type="OrthoDB" id="25503at2759"/>
<feature type="region of interest" description="Disordered" evidence="5">
    <location>
        <begin position="68"/>
        <end position="290"/>
    </location>
</feature>
<proteinExistence type="predicted"/>
<dbReference type="Proteomes" id="UP000269276">
    <property type="component" value="Unassembled WGS sequence"/>
</dbReference>
<feature type="compositionally biased region" description="Pro residues" evidence="5">
    <location>
        <begin position="186"/>
        <end position="207"/>
    </location>
</feature>
<evidence type="ECO:0000256" key="1">
    <source>
        <dbReference type="ARBA" id="ARBA00004370"/>
    </source>
</evidence>
<evidence type="ECO:0000256" key="5">
    <source>
        <dbReference type="SAM" id="MobiDB-lite"/>
    </source>
</evidence>
<evidence type="ECO:0000313" key="6">
    <source>
        <dbReference type="EMBL" id="RMY73719.1"/>
    </source>
</evidence>
<dbReference type="VEuPathDB" id="FungiDB:BTJ68_12540"/>
<comment type="caution">
    <text evidence="6">The sequence shown here is derived from an EMBL/GenBank/DDBJ whole genome shotgun (WGS) entry which is preliminary data.</text>
</comment>
<evidence type="ECO:0008006" key="8">
    <source>
        <dbReference type="Google" id="ProtNLM"/>
    </source>
</evidence>